<feature type="compositionally biased region" description="Acidic residues" evidence="1">
    <location>
        <begin position="1759"/>
        <end position="1774"/>
    </location>
</feature>
<feature type="domain" description="Cell morphogenesis central region" evidence="2">
    <location>
        <begin position="1530"/>
        <end position="1702"/>
    </location>
</feature>
<feature type="domain" description="Cell morphogenesis central region" evidence="2">
    <location>
        <begin position="1279"/>
        <end position="1502"/>
    </location>
</feature>
<evidence type="ECO:0000313" key="4">
    <source>
        <dbReference type="Proteomes" id="UP000054408"/>
    </source>
</evidence>
<feature type="compositionally biased region" description="Polar residues" evidence="1">
    <location>
        <begin position="2356"/>
        <end position="2374"/>
    </location>
</feature>
<keyword evidence="4" id="KW-1185">Reference proteome</keyword>
<dbReference type="GO" id="GO:0005938">
    <property type="term" value="C:cell cortex"/>
    <property type="evidence" value="ECO:0007669"/>
    <property type="project" value="TreeGrafter"/>
</dbReference>
<reference evidence="3 4" key="1">
    <citation type="submission" date="2010-05" db="EMBL/GenBank/DDBJ databases">
        <title>The Genome Sequence of Thecamonas trahens ATCC 50062.</title>
        <authorList>
            <consortium name="The Broad Institute Genome Sequencing Platform"/>
            <person name="Russ C."/>
            <person name="Cuomo C."/>
            <person name="Shea T."/>
            <person name="Young S.K."/>
            <person name="Zeng Q."/>
            <person name="Koehrsen M."/>
            <person name="Haas B."/>
            <person name="Borodovsky M."/>
            <person name="Guigo R."/>
            <person name="Alvarado L."/>
            <person name="Berlin A."/>
            <person name="Bochicchio J."/>
            <person name="Borenstein D."/>
            <person name="Chapman S."/>
            <person name="Chen Z."/>
            <person name="Freedman E."/>
            <person name="Gellesch M."/>
            <person name="Goldberg J."/>
            <person name="Griggs A."/>
            <person name="Gujja S."/>
            <person name="Heilman E."/>
            <person name="Heiman D."/>
            <person name="Hepburn T."/>
            <person name="Howarth C."/>
            <person name="Jen D."/>
            <person name="Larson L."/>
            <person name="Mehta T."/>
            <person name="Park D."/>
            <person name="Pearson M."/>
            <person name="Roberts A."/>
            <person name="Saif S."/>
            <person name="Shenoy N."/>
            <person name="Sisk P."/>
            <person name="Stolte C."/>
            <person name="Sykes S."/>
            <person name="Thomson T."/>
            <person name="Walk T."/>
            <person name="White J."/>
            <person name="Yandava C."/>
            <person name="Burger G."/>
            <person name="Gray M.W."/>
            <person name="Holland P.W.H."/>
            <person name="King N."/>
            <person name="Lang F.B.F."/>
            <person name="Roger A.J."/>
            <person name="Ruiz-Trillo I."/>
            <person name="Lander E."/>
            <person name="Nusbaum C."/>
        </authorList>
    </citation>
    <scope>NUCLEOTIDE SEQUENCE [LARGE SCALE GENOMIC DNA]</scope>
    <source>
        <strain evidence="3 4">ATCC 50062</strain>
    </source>
</reference>
<feature type="region of interest" description="Disordered" evidence="1">
    <location>
        <begin position="2355"/>
        <end position="2414"/>
    </location>
</feature>
<dbReference type="GO" id="GO:0030427">
    <property type="term" value="C:site of polarized growth"/>
    <property type="evidence" value="ECO:0007669"/>
    <property type="project" value="TreeGrafter"/>
</dbReference>
<dbReference type="InterPro" id="IPR029473">
    <property type="entry name" value="MOR2-PAG1_mid"/>
</dbReference>
<dbReference type="Pfam" id="PF14228">
    <property type="entry name" value="MOR2-PAG1_mid"/>
    <property type="match status" value="2"/>
</dbReference>
<evidence type="ECO:0000259" key="2">
    <source>
        <dbReference type="Pfam" id="PF14228"/>
    </source>
</evidence>
<feature type="compositionally biased region" description="Basic residues" evidence="1">
    <location>
        <begin position="2285"/>
        <end position="2294"/>
    </location>
</feature>
<evidence type="ECO:0000256" key="1">
    <source>
        <dbReference type="SAM" id="MobiDB-lite"/>
    </source>
</evidence>
<dbReference type="Proteomes" id="UP000054408">
    <property type="component" value="Unassembled WGS sequence"/>
</dbReference>
<dbReference type="GO" id="GO:0000902">
    <property type="term" value="P:cell morphogenesis"/>
    <property type="evidence" value="ECO:0007669"/>
    <property type="project" value="InterPro"/>
</dbReference>
<gene>
    <name evidence="3" type="ORF">AMSG_05299</name>
</gene>
<feature type="region of interest" description="Disordered" evidence="1">
    <location>
        <begin position="2251"/>
        <end position="2315"/>
    </location>
</feature>
<dbReference type="GeneID" id="25564735"/>
<dbReference type="RefSeq" id="XP_013758012.1">
    <property type="nucleotide sequence ID" value="XM_013902558.1"/>
</dbReference>
<dbReference type="InterPro" id="IPR039867">
    <property type="entry name" value="Furry/Tao3/Mor2"/>
</dbReference>
<dbReference type="EMBL" id="GL349454">
    <property type="protein sequence ID" value="KNC49302.1"/>
    <property type="molecule type" value="Genomic_DNA"/>
</dbReference>
<organism evidence="3 4">
    <name type="scientific">Thecamonas trahens ATCC 50062</name>
    <dbReference type="NCBI Taxonomy" id="461836"/>
    <lineage>
        <taxon>Eukaryota</taxon>
        <taxon>Apusozoa</taxon>
        <taxon>Apusomonadida</taxon>
        <taxon>Apusomonadidae</taxon>
        <taxon>Thecamonas</taxon>
    </lineage>
</organism>
<feature type="compositionally biased region" description="Polar residues" evidence="1">
    <location>
        <begin position="2384"/>
        <end position="2411"/>
    </location>
</feature>
<protein>
    <recommendedName>
        <fullName evidence="2">Cell morphogenesis central region domain-containing protein</fullName>
    </recommendedName>
</protein>
<feature type="region of interest" description="Disordered" evidence="1">
    <location>
        <begin position="1751"/>
        <end position="1774"/>
    </location>
</feature>
<accession>A0A0L0DAD4</accession>
<evidence type="ECO:0000313" key="3">
    <source>
        <dbReference type="EMBL" id="KNC49302.1"/>
    </source>
</evidence>
<feature type="compositionally biased region" description="Acidic residues" evidence="1">
    <location>
        <begin position="2256"/>
        <end position="2268"/>
    </location>
</feature>
<name>A0A0L0DAD4_THETB</name>
<dbReference type="STRING" id="461836.A0A0L0DAD4"/>
<dbReference type="PANTHER" id="PTHR12295">
    <property type="entry name" value="FURRY-RELATED"/>
    <property type="match status" value="1"/>
</dbReference>
<feature type="region of interest" description="Disordered" evidence="1">
    <location>
        <begin position="117"/>
        <end position="136"/>
    </location>
</feature>
<dbReference type="PANTHER" id="PTHR12295:SF30">
    <property type="entry name" value="PROTEIN FURRY"/>
    <property type="match status" value="1"/>
</dbReference>
<proteinExistence type="predicted"/>
<sequence length="2634" mass="282617">MVSLVRAWSLKKAIPGTVAAPTPLADVVDLATTLAAKTFVRTTTSFPVNDEPRVEDALSEDTALDLHHALRSLKAMLTRLGPHSPAVSASLSALLNWFAYVPLEVGDAQADAFARHSNEAPDSAPVRSTNDSGSLNDSSSLAVIAVSVAEAKTLLKIRKACTHAALFGLFFSTLLTPDLLRALPSELALQIMRAAYDGIRSKLKIPSKIPSKFDLTTIEANAVFGLSQLSAVLALTSAVKLKDIIIEFSSELEDAAKPPHIIHLLRAVSSLDLTAATPRPETPRLVLSFLGKLAGIVETGKPAAKSGDVRVEVLRGLPRLLLPLFRDRDALVELRGLPGFPATVSDLHKAVVKMCGKAKTAADGYLALSVVLPLRHANLALAPKLFSSSAFLSPVCKMFKGKTERAEALRALATFFTALRLDLDPDIGHTDVIDALDAPLAKVTSLLFPIPSAKQAAKEAKASRKAALKTLSRSKPMARIMAMGSLTFSQVVDIALAEHTPLNCYVDVIVALVQLAPELAMDAAFFNLLTDIKWPKRAALGFGALAAMDDACRSAAVSHVLYDVELVLSSLSHWWMALDAELGNLLLSNSKATAPNADAFATHFGSGLSFGLLLALVRALPACVSSSYLDTMPEILAKLVKLMVHTDARLRDAAHASARAIFDAAADWGSARADLINHLSVHIRSLPAENKLTRELLPTYLRTLVSWLETLAVYGAPSIHNESLSGQAPANDGLNVDSLRASLLLALCSVLGEVRSLALHGFTLLDVHLNNAAIDSGSPPPVTIMGLIISHGSQLLARAHRLDSPDDVPSELTVEELSSRESRSARDAWARFLGALGAEAARWQALAPALGIMWPIALGRLAAVQPRPIGKAVVIGDTSNVARAAIKVTFSAWRNYLALAMATVPHKAPPTSSDPNAPPPLPSAFLRPDLTVIPPTSLWTISPFQFYTWTVAALFSAAPAHVDAVLEAVPMASTSHAGAFVTAITSFVSGLVSDSLFASGGAGSSDSDGGPPPVFTTDQKLRTQLAASQLMALLVPRLDSDILHMDGSLPSIVADLNACYFGYRWDARSGVVAFNSAGKLSTTRGGSGDSDDELADSEETLQEIESQALLRLSSLSFMYKQLRKQLFEAFAPLAVAKTTPPATAIVMASAALSTWYGPEFENGVFAATGKAMAWTRKLLSQCADCDAPLFDIARQAAFLILAQSATLCSPETTTGVLDRMSALVLETEAAPIREALFYAIGRFVLVRTADNEPSEQASNGDSTDAIRKPGPDIAFGPALHLALLQWASPTLGTRKLALQVIDAITLGVAAESLIMKGKWQFASDVSSKCLQWQFELVQSLMTSCPHLARSLYETTHSLLVDRKLGFETVNQVLHYMLPMLKVVTEAAADAEVRAAKAGKAAGSRKRTIALLRSLLKLTLLYGEAHVQQLERAWQLVAATLPIYAVMAFLLDVGTNADMPGFVPVAKSVVVYLVRYVPQDVVLMLLNVLQLRESDEHEAFSQSLRSYTSEASLLPAFLERGRAGPPPSARISQFEMAVILLSELIPETAFVLTDATHVVLNAGVLLMDSPNSVVWHHAKVLLVNVIAALAPSTASDELVDGLLDSLTATEAPLWAREPRLHPRLKVGDNDPSTTTLQAFVGDLVQLMGRETVTMHAWSLEALKWGLKAKYPHQARRALQIFRALPGEFMMNVLEALMQRIHIGISAAAYDAIELPLLREMLVSLAAVFDSIDLGRWLSVGVPSGALLHADPLRTSRDGSGESDEDGGGDDAADDLDTSTAGAQQVVARLGAALWATMGLCLTSSPDLFAANFYVFAAAVRSLLLRPLLGIDRSGRYGDSPKPDIVELFAQLDVKSYLETAYPAMWSEQGGKARIPPMAAVLVKAACLETTASAAYDLIAAMSLLGKTFTGLWPAPKACVTLGPLGPLHVYAWLLAIDLDFRSLHSAREHDAECVLALHAVGSALGVPELGELASTVALPGPDREAGAESLAETLAHALWAPSSPSSLIFFVWDSLFMSYMLGREEARVSALSALLAVLRAGASVPERHSELAKLLSERTPVFHSLAADYEAAGRMPARVAGLERRGCGRSPVSLPDMLFSVLEEHLALTAQLSLDQNNVDPDKYVNAFAEWRNMLHALNTRSRERSRADFVHRLDAVVGTELWDQHEGESSVDAWQALLADVLMEHFSGLDLVLFDETVMELALARQASSRSNKDGLFANDSGLSVVPRVDSILGPDSPESTPRSVDRVVILGPDNQGDETIDSDDDGEAGASMKRSVSAVVERRGGRHGSRGLRSRASEAPAPSRPVRKREPGKYATLKAVRSPAIRELEMAEMTDPPPGASEAPARMSAVPSRLLSPTSMSRQRAVTTSSQQRPGARVLEPVSTDNVSTPVRPTLDVSHSSKSQAQSPGSPNLHILKHVRRWKDAVRGSEAGDGESFAFVPLAHDIVSMLQRDAAVVFAANHGVLATVPDFALISGIRDQMKELQLGVRARVSVETADQRLELLRAKVDPELVEEILTERGELISHFGSRLRRYISCKQEVVASMELAVARSDDAFALYTFAIEILGLVQRWSSVTKAGLNIELWIRQLMGIDDNDDVGHSLELVAQLNESAGFVIKSLKRAVVEASRAKFAN</sequence>